<dbReference type="EMBL" id="BLXT01003738">
    <property type="protein sequence ID" value="GFO04303.1"/>
    <property type="molecule type" value="Genomic_DNA"/>
</dbReference>
<feature type="compositionally biased region" description="Basic residues" evidence="1">
    <location>
        <begin position="100"/>
        <end position="120"/>
    </location>
</feature>
<feature type="compositionally biased region" description="Basic and acidic residues" evidence="1">
    <location>
        <begin position="167"/>
        <end position="180"/>
    </location>
</feature>
<dbReference type="AlphaFoldDB" id="A0AAV4ACP7"/>
<feature type="compositionally biased region" description="Low complexity" evidence="1">
    <location>
        <begin position="559"/>
        <end position="572"/>
    </location>
</feature>
<feature type="compositionally biased region" description="Basic and acidic residues" evidence="1">
    <location>
        <begin position="596"/>
        <end position="612"/>
    </location>
</feature>
<evidence type="ECO:0000313" key="2">
    <source>
        <dbReference type="EMBL" id="GFO04303.1"/>
    </source>
</evidence>
<feature type="compositionally biased region" description="Low complexity" evidence="1">
    <location>
        <begin position="184"/>
        <end position="194"/>
    </location>
</feature>
<evidence type="ECO:0000313" key="3">
    <source>
        <dbReference type="Proteomes" id="UP000735302"/>
    </source>
</evidence>
<feature type="region of interest" description="Disordered" evidence="1">
    <location>
        <begin position="30"/>
        <end position="138"/>
    </location>
</feature>
<feature type="region of interest" description="Disordered" evidence="1">
    <location>
        <begin position="336"/>
        <end position="379"/>
    </location>
</feature>
<accession>A0AAV4ACP7</accession>
<feature type="compositionally biased region" description="Low complexity" evidence="1">
    <location>
        <begin position="121"/>
        <end position="135"/>
    </location>
</feature>
<feature type="compositionally biased region" description="Low complexity" evidence="1">
    <location>
        <begin position="627"/>
        <end position="651"/>
    </location>
</feature>
<keyword evidence="3" id="KW-1185">Reference proteome</keyword>
<organism evidence="2 3">
    <name type="scientific">Plakobranchus ocellatus</name>
    <dbReference type="NCBI Taxonomy" id="259542"/>
    <lineage>
        <taxon>Eukaryota</taxon>
        <taxon>Metazoa</taxon>
        <taxon>Spiralia</taxon>
        <taxon>Lophotrochozoa</taxon>
        <taxon>Mollusca</taxon>
        <taxon>Gastropoda</taxon>
        <taxon>Heterobranchia</taxon>
        <taxon>Euthyneura</taxon>
        <taxon>Panpulmonata</taxon>
        <taxon>Sacoglossa</taxon>
        <taxon>Placobranchoidea</taxon>
        <taxon>Plakobranchidae</taxon>
        <taxon>Plakobranchus</taxon>
    </lineage>
</organism>
<protein>
    <submittedName>
        <fullName evidence="2">Ccr4-not transcription complex subunit 6-like protein</fullName>
    </submittedName>
</protein>
<reference evidence="2 3" key="1">
    <citation type="journal article" date="2021" name="Elife">
        <title>Chloroplast acquisition without the gene transfer in kleptoplastic sea slugs, Plakobranchus ocellatus.</title>
        <authorList>
            <person name="Maeda T."/>
            <person name="Takahashi S."/>
            <person name="Yoshida T."/>
            <person name="Shimamura S."/>
            <person name="Takaki Y."/>
            <person name="Nagai Y."/>
            <person name="Toyoda A."/>
            <person name="Suzuki Y."/>
            <person name="Arimoto A."/>
            <person name="Ishii H."/>
            <person name="Satoh N."/>
            <person name="Nishiyama T."/>
            <person name="Hasebe M."/>
            <person name="Maruyama T."/>
            <person name="Minagawa J."/>
            <person name="Obokata J."/>
            <person name="Shigenobu S."/>
        </authorList>
    </citation>
    <scope>NUCLEOTIDE SEQUENCE [LARGE SCALE GENOMIC DNA]</scope>
</reference>
<feature type="region of interest" description="Disordered" evidence="1">
    <location>
        <begin position="402"/>
        <end position="450"/>
    </location>
</feature>
<gene>
    <name evidence="2" type="ORF">PoB_003080800</name>
</gene>
<feature type="compositionally biased region" description="Low complexity" evidence="1">
    <location>
        <begin position="84"/>
        <end position="99"/>
    </location>
</feature>
<dbReference type="Proteomes" id="UP000735302">
    <property type="component" value="Unassembled WGS sequence"/>
</dbReference>
<comment type="caution">
    <text evidence="2">The sequence shown here is derived from an EMBL/GenBank/DDBJ whole genome shotgun (WGS) entry which is preliminary data.</text>
</comment>
<proteinExistence type="predicted"/>
<feature type="compositionally biased region" description="Low complexity" evidence="1">
    <location>
        <begin position="41"/>
        <end position="61"/>
    </location>
</feature>
<name>A0AAV4ACP7_9GAST</name>
<feature type="region of interest" description="Disordered" evidence="1">
    <location>
        <begin position="740"/>
        <end position="781"/>
    </location>
</feature>
<feature type="compositionally biased region" description="Basic and acidic residues" evidence="1">
    <location>
        <begin position="410"/>
        <end position="419"/>
    </location>
</feature>
<sequence length="926" mass="101750">MGKLQDSERSPIGVKREVVSASAHLEVISQESFVWRREGMSSSSNSSSSSSSNNNNNSSSSCGQNGSTNAAACANCHKERTRTSHSNGNNCGSNSGSNNHHYHHKASGRRGKTNRRKQQHHNQNQSQASNRQNANVAAGKSNSPIVIHLKESLREGPSLQAQGRQSSLEDHDSDVSRSTDEEQSSTSSGSSSERCGGRRKGPRGSNGAHHSTSSSSSSLYRSAVSSSIRGRSSDVTWSDIYTDVASIPEFVPKSYYHVPHNSQYYLHHYYPHYSQPWPVQPAMYHPSQLFSPLAIPGFLYHEKIPYHSFRATTQKAKEKSRKNLTALISVIEKAHRKEPAQDIEPNLSHNSEPDAKLSGSILNNASSAASPSRPPYDDELKRRNMAECENVELICNDLSSKITPSVTGVEDPRDSDKTAMSESSSSTTDESDQSDKASVASSSDTLSDDLGTEFLPALESGQMTPGELQQLAEYTTGVPLMRFDGPVHHHPPHICHQCSAWYTYDQNYQRNDPHNVELYCRRAPYRAHMRVQPRHKFHAPTPRTSISSDSDVSSDVDDSSSTASSESSIPSSRNEKAEAFAQETGKVCGSSEEVSQDIKSDQSRADEGKDPGETIPGKHQPLAKLQSTNHSSSTSTKSVSTSVKASKSHSTNALEKSHAVKRATASWKTATHAARSPRQLWDIDVWSSSRRRAARYFSPYHHYDHLHHSEQFRAGPPFPDRVYLDLTGLDVTIDVTYHNHHHQQQDQYGYTAAQPPTETPGADSRHHSSRCPSHEKPQGEAVASTAWPYPVHSLFQALYSPTVTAPVQGIQLPLRFNNTVFYPLKGDSTPPMQLKKSGGVGRTVASESALKSAGTLLSRVRAPPPVPWPDRGPKSLRSSYCGLAVYETPDLGHNQYRDLKLAGGTDQQHGLENYGRAKRENPLPCL</sequence>
<feature type="region of interest" description="Disordered" evidence="1">
    <location>
        <begin position="157"/>
        <end position="220"/>
    </location>
</feature>
<feature type="region of interest" description="Disordered" evidence="1">
    <location>
        <begin position="531"/>
        <end position="659"/>
    </location>
</feature>
<feature type="compositionally biased region" description="Low complexity" evidence="1">
    <location>
        <begin position="211"/>
        <end position="220"/>
    </location>
</feature>
<evidence type="ECO:0000256" key="1">
    <source>
        <dbReference type="SAM" id="MobiDB-lite"/>
    </source>
</evidence>